<gene>
    <name evidence="1" type="ORF">C823_01228</name>
</gene>
<name>N2AXH8_9FIRM</name>
<dbReference type="SUPFAM" id="SSF53335">
    <property type="entry name" value="S-adenosyl-L-methionine-dependent methyltransferases"/>
    <property type="match status" value="1"/>
</dbReference>
<dbReference type="OrthoDB" id="9772751at2"/>
<dbReference type="EMBL" id="AQFT01000038">
    <property type="protein sequence ID" value="EMZ33947.1"/>
    <property type="molecule type" value="Genomic_DNA"/>
</dbReference>
<dbReference type="InterPro" id="IPR036291">
    <property type="entry name" value="NAD(P)-bd_dom_sf"/>
</dbReference>
<dbReference type="SUPFAM" id="SSF51735">
    <property type="entry name" value="NAD(P)-binding Rossmann-fold domains"/>
    <property type="match status" value="1"/>
</dbReference>
<proteinExistence type="predicted"/>
<accession>N2AXH8</accession>
<dbReference type="Gene3D" id="3.40.50.720">
    <property type="entry name" value="NAD(P)-binding Rossmann-like Domain"/>
    <property type="match status" value="1"/>
</dbReference>
<dbReference type="AlphaFoldDB" id="N2AXH8"/>
<organism evidence="1 2">
    <name type="scientific">Eubacterium plexicaudatum ASF492</name>
    <dbReference type="NCBI Taxonomy" id="1235802"/>
    <lineage>
        <taxon>Bacteria</taxon>
        <taxon>Bacillati</taxon>
        <taxon>Bacillota</taxon>
        <taxon>Clostridia</taxon>
        <taxon>Eubacteriales</taxon>
        <taxon>Eubacteriaceae</taxon>
        <taxon>Eubacterium</taxon>
    </lineage>
</organism>
<reference evidence="1 2" key="1">
    <citation type="journal article" date="2014" name="Genome Announc.">
        <title>Draft genome sequences of the altered schaedler flora, a defined bacterial community from gnotobiotic mice.</title>
        <authorList>
            <person name="Wannemuehler M.J."/>
            <person name="Overstreet A.M."/>
            <person name="Ward D.V."/>
            <person name="Phillips G.J."/>
        </authorList>
    </citation>
    <scope>NUCLEOTIDE SEQUENCE [LARGE SCALE GENOMIC DNA]</scope>
    <source>
        <strain evidence="1 2">ASF492</strain>
    </source>
</reference>
<dbReference type="HOGENOM" id="CLU_920529_0_0_9"/>
<dbReference type="eggNOG" id="COG4627">
    <property type="taxonomic scope" value="Bacteria"/>
</dbReference>
<keyword evidence="2" id="KW-1185">Reference proteome</keyword>
<protein>
    <recommendedName>
        <fullName evidence="3">Methyltransferase type 11 domain-containing protein</fullName>
    </recommendedName>
</protein>
<dbReference type="PATRIC" id="fig|1235802.3.peg.1313"/>
<evidence type="ECO:0000313" key="2">
    <source>
        <dbReference type="Proteomes" id="UP000012589"/>
    </source>
</evidence>
<dbReference type="Proteomes" id="UP000012589">
    <property type="component" value="Unassembled WGS sequence"/>
</dbReference>
<evidence type="ECO:0000313" key="1">
    <source>
        <dbReference type="EMBL" id="EMZ33947.1"/>
    </source>
</evidence>
<dbReference type="InterPro" id="IPR029063">
    <property type="entry name" value="SAM-dependent_MTases_sf"/>
</dbReference>
<sequence>MKIIIFGYGMGGVRLYRSLVDSGQYEIIGFADNSPYKQNNTVGKYKILSLSDLLSLKSVTDFSVIIAANKWFVIGEELEEYGIRIEGIYINGKILQYDRMCFERLDLSRKIALYAGDIIDDIHRDNPDLYGLSIMKADSKHILHDITYRYPLSDNSIFSYQAEDVLEHIEYEKLVDVINEIYRILRKNGIFRICLPDYNSKYLSDISMRDSTGKIIFDPTGGGTFGAGCIENGGHVWFPTYALVRKLLEKTLFEKIDFLCYHTEDGNLVKKEIDMSKGYVSRIPKEGEVCKPVYSIVVDCYK</sequence>
<comment type="caution">
    <text evidence="1">The sequence shown here is derived from an EMBL/GenBank/DDBJ whole genome shotgun (WGS) entry which is preliminary data.</text>
</comment>
<dbReference type="STRING" id="1235802.C823_01228"/>
<evidence type="ECO:0008006" key="3">
    <source>
        <dbReference type="Google" id="ProtNLM"/>
    </source>
</evidence>
<dbReference type="Gene3D" id="3.40.50.150">
    <property type="entry name" value="Vaccinia Virus protein VP39"/>
    <property type="match status" value="1"/>
</dbReference>